<evidence type="ECO:0000313" key="2">
    <source>
        <dbReference type="EMBL" id="EJT98528.1"/>
    </source>
</evidence>
<feature type="region of interest" description="Disordered" evidence="1">
    <location>
        <begin position="75"/>
        <end position="108"/>
    </location>
</feature>
<sequence>MSHRSSHVLRRLTIPAPLGVTAAAPVWPTYGASRSVSGVSYPEPAVIMAHRKTESGEEDDRRELLNARKGYTGPSVILGIANPSPSPPPGPPTPSLYAPSPEPGHPLKQRVEQDAAPMYNYENCILPGKNPNRTGAELYAHYMGEHYRCAV</sequence>
<protein>
    <submittedName>
        <fullName evidence="2">Uncharacterized protein</fullName>
    </submittedName>
</protein>
<reference evidence="2 3" key="1">
    <citation type="journal article" date="2012" name="Science">
        <title>The Paleozoic origin of enzymatic lignin decomposition reconstructed from 31 fungal genomes.</title>
        <authorList>
            <person name="Floudas D."/>
            <person name="Binder M."/>
            <person name="Riley R."/>
            <person name="Barry K."/>
            <person name="Blanchette R.A."/>
            <person name="Henrissat B."/>
            <person name="Martinez A.T."/>
            <person name="Otillar R."/>
            <person name="Spatafora J.W."/>
            <person name="Yadav J.S."/>
            <person name="Aerts A."/>
            <person name="Benoit I."/>
            <person name="Boyd A."/>
            <person name="Carlson A."/>
            <person name="Copeland A."/>
            <person name="Coutinho P.M."/>
            <person name="de Vries R.P."/>
            <person name="Ferreira P."/>
            <person name="Findley K."/>
            <person name="Foster B."/>
            <person name="Gaskell J."/>
            <person name="Glotzer D."/>
            <person name="Gorecki P."/>
            <person name="Heitman J."/>
            <person name="Hesse C."/>
            <person name="Hori C."/>
            <person name="Igarashi K."/>
            <person name="Jurgens J.A."/>
            <person name="Kallen N."/>
            <person name="Kersten P."/>
            <person name="Kohler A."/>
            <person name="Kuees U."/>
            <person name="Kumar T.K.A."/>
            <person name="Kuo A."/>
            <person name="LaButti K."/>
            <person name="Larrondo L.F."/>
            <person name="Lindquist E."/>
            <person name="Ling A."/>
            <person name="Lombard V."/>
            <person name="Lucas S."/>
            <person name="Lundell T."/>
            <person name="Martin R."/>
            <person name="McLaughlin D.J."/>
            <person name="Morgenstern I."/>
            <person name="Morin E."/>
            <person name="Murat C."/>
            <person name="Nagy L.G."/>
            <person name="Nolan M."/>
            <person name="Ohm R.A."/>
            <person name="Patyshakuliyeva A."/>
            <person name="Rokas A."/>
            <person name="Ruiz-Duenas F.J."/>
            <person name="Sabat G."/>
            <person name="Salamov A."/>
            <person name="Samejima M."/>
            <person name="Schmutz J."/>
            <person name="Slot J.C."/>
            <person name="St John F."/>
            <person name="Stenlid J."/>
            <person name="Sun H."/>
            <person name="Sun S."/>
            <person name="Syed K."/>
            <person name="Tsang A."/>
            <person name="Wiebenga A."/>
            <person name="Young D."/>
            <person name="Pisabarro A."/>
            <person name="Eastwood D.C."/>
            <person name="Martin F."/>
            <person name="Cullen D."/>
            <person name="Grigoriev I.V."/>
            <person name="Hibbett D.S."/>
        </authorList>
    </citation>
    <scope>NUCLEOTIDE SEQUENCE [LARGE SCALE GENOMIC DNA]</scope>
    <source>
        <strain evidence="2 3">DJM-731 SS1</strain>
    </source>
</reference>
<dbReference type="HOGENOM" id="CLU_1731413_0_0_1"/>
<evidence type="ECO:0000256" key="1">
    <source>
        <dbReference type="SAM" id="MobiDB-lite"/>
    </source>
</evidence>
<evidence type="ECO:0000313" key="3">
    <source>
        <dbReference type="Proteomes" id="UP000030653"/>
    </source>
</evidence>
<dbReference type="GeneID" id="63688789"/>
<organism evidence="2 3">
    <name type="scientific">Dacryopinax primogenitus (strain DJM 731)</name>
    <name type="common">Brown rot fungus</name>
    <dbReference type="NCBI Taxonomy" id="1858805"/>
    <lineage>
        <taxon>Eukaryota</taxon>
        <taxon>Fungi</taxon>
        <taxon>Dikarya</taxon>
        <taxon>Basidiomycota</taxon>
        <taxon>Agaricomycotina</taxon>
        <taxon>Dacrymycetes</taxon>
        <taxon>Dacrymycetales</taxon>
        <taxon>Dacrymycetaceae</taxon>
        <taxon>Dacryopinax</taxon>
    </lineage>
</organism>
<dbReference type="RefSeq" id="XP_040625426.1">
    <property type="nucleotide sequence ID" value="XM_040773727.1"/>
</dbReference>
<accession>M5FRY4</accession>
<dbReference type="Proteomes" id="UP000030653">
    <property type="component" value="Unassembled WGS sequence"/>
</dbReference>
<dbReference type="EMBL" id="JH795873">
    <property type="protein sequence ID" value="EJT98528.1"/>
    <property type="molecule type" value="Genomic_DNA"/>
</dbReference>
<dbReference type="STRING" id="1858805.M5FRY4"/>
<dbReference type="AlphaFoldDB" id="M5FRY4"/>
<gene>
    <name evidence="2" type="ORF">DACRYDRAFT_24547</name>
</gene>
<proteinExistence type="predicted"/>
<feature type="compositionally biased region" description="Pro residues" evidence="1">
    <location>
        <begin position="84"/>
        <end position="104"/>
    </location>
</feature>
<keyword evidence="3" id="KW-1185">Reference proteome</keyword>
<name>M5FRY4_DACPD</name>